<dbReference type="SUPFAM" id="SSF48452">
    <property type="entry name" value="TPR-like"/>
    <property type="match status" value="1"/>
</dbReference>
<gene>
    <name evidence="6" type="ORF">LCGC14_1849140</name>
</gene>
<dbReference type="Gene3D" id="1.25.40.10">
    <property type="entry name" value="Tetratricopeptide repeat domain"/>
    <property type="match status" value="2"/>
</dbReference>
<feature type="transmembrane region" description="Helical" evidence="5">
    <location>
        <begin position="7"/>
        <end position="28"/>
    </location>
</feature>
<evidence type="ECO:0008006" key="7">
    <source>
        <dbReference type="Google" id="ProtNLM"/>
    </source>
</evidence>
<evidence type="ECO:0000256" key="5">
    <source>
        <dbReference type="SAM" id="Phobius"/>
    </source>
</evidence>
<keyword evidence="5" id="KW-0472">Membrane</keyword>
<organism evidence="6">
    <name type="scientific">marine sediment metagenome</name>
    <dbReference type="NCBI Taxonomy" id="412755"/>
    <lineage>
        <taxon>unclassified sequences</taxon>
        <taxon>metagenomes</taxon>
        <taxon>ecological metagenomes</taxon>
    </lineage>
</organism>
<keyword evidence="5" id="KW-0812">Transmembrane</keyword>
<dbReference type="SUPFAM" id="SSF53335">
    <property type="entry name" value="S-adenosyl-L-methionine-dependent methyltransferases"/>
    <property type="match status" value="1"/>
</dbReference>
<dbReference type="SMART" id="SM00028">
    <property type="entry name" value="TPR"/>
    <property type="match status" value="6"/>
</dbReference>
<dbReference type="PANTHER" id="PTHR44858">
    <property type="entry name" value="TETRATRICOPEPTIDE REPEAT PROTEIN 6"/>
    <property type="match status" value="1"/>
</dbReference>
<evidence type="ECO:0000256" key="3">
    <source>
        <dbReference type="SAM" id="Coils"/>
    </source>
</evidence>
<keyword evidence="3" id="KW-0175">Coiled coil</keyword>
<proteinExistence type="predicted"/>
<keyword evidence="1" id="KW-0677">Repeat</keyword>
<dbReference type="GO" id="GO:0009279">
    <property type="term" value="C:cell outer membrane"/>
    <property type="evidence" value="ECO:0007669"/>
    <property type="project" value="TreeGrafter"/>
</dbReference>
<keyword evidence="2" id="KW-0802">TPR repeat</keyword>
<evidence type="ECO:0000256" key="4">
    <source>
        <dbReference type="SAM" id="MobiDB-lite"/>
    </source>
</evidence>
<dbReference type="GO" id="GO:0046813">
    <property type="term" value="P:receptor-mediated virion attachment to host cell"/>
    <property type="evidence" value="ECO:0007669"/>
    <property type="project" value="TreeGrafter"/>
</dbReference>
<name>A0A0F9GZ61_9ZZZZ</name>
<dbReference type="Pfam" id="PF13181">
    <property type="entry name" value="TPR_8"/>
    <property type="match status" value="1"/>
</dbReference>
<dbReference type="PROSITE" id="PS50005">
    <property type="entry name" value="TPR"/>
    <property type="match status" value="3"/>
</dbReference>
<dbReference type="PANTHER" id="PTHR44858:SF1">
    <property type="entry name" value="UDP-N-ACETYLGLUCOSAMINE--PEPTIDE N-ACETYLGLUCOSAMINYLTRANSFERASE SPINDLY-RELATED"/>
    <property type="match status" value="1"/>
</dbReference>
<dbReference type="AlphaFoldDB" id="A0A0F9GZ61"/>
<accession>A0A0F9GZ61</accession>
<dbReference type="InterPro" id="IPR050498">
    <property type="entry name" value="Ycf3"/>
</dbReference>
<dbReference type="InterPro" id="IPR011990">
    <property type="entry name" value="TPR-like_helical_dom_sf"/>
</dbReference>
<dbReference type="InterPro" id="IPR029063">
    <property type="entry name" value="SAM-dependent_MTases_sf"/>
</dbReference>
<protein>
    <recommendedName>
        <fullName evidence="7">UDP-N-acetylglucosamine--peptide N-acetylglucosaminyltransferase SPINDLY</fullName>
    </recommendedName>
</protein>
<keyword evidence="5" id="KW-1133">Transmembrane helix</keyword>
<dbReference type="EMBL" id="LAZR01018551">
    <property type="protein sequence ID" value="KKL95971.1"/>
    <property type="molecule type" value="Genomic_DNA"/>
</dbReference>
<feature type="region of interest" description="Disordered" evidence="4">
    <location>
        <begin position="39"/>
        <end position="59"/>
    </location>
</feature>
<reference evidence="6" key="1">
    <citation type="journal article" date="2015" name="Nature">
        <title>Complex archaea that bridge the gap between prokaryotes and eukaryotes.</title>
        <authorList>
            <person name="Spang A."/>
            <person name="Saw J.H."/>
            <person name="Jorgensen S.L."/>
            <person name="Zaremba-Niedzwiedzka K."/>
            <person name="Martijn J."/>
            <person name="Lind A.E."/>
            <person name="van Eijk R."/>
            <person name="Schleper C."/>
            <person name="Guy L."/>
            <person name="Ettema T.J."/>
        </authorList>
    </citation>
    <scope>NUCLEOTIDE SEQUENCE</scope>
</reference>
<evidence type="ECO:0000256" key="1">
    <source>
        <dbReference type="ARBA" id="ARBA00022737"/>
    </source>
</evidence>
<dbReference type="InterPro" id="IPR019734">
    <property type="entry name" value="TPR_rpt"/>
</dbReference>
<comment type="caution">
    <text evidence="6">The sequence shown here is derived from an EMBL/GenBank/DDBJ whole genome shotgun (WGS) entry which is preliminary data.</text>
</comment>
<evidence type="ECO:0000313" key="6">
    <source>
        <dbReference type="EMBL" id="KKL95971.1"/>
    </source>
</evidence>
<evidence type="ECO:0000256" key="2">
    <source>
        <dbReference type="ARBA" id="ARBA00022803"/>
    </source>
</evidence>
<feature type="coiled-coil region" evidence="3">
    <location>
        <begin position="94"/>
        <end position="126"/>
    </location>
</feature>
<sequence>MKKKKRSFAIMGAAIVILIIAVGLVYFIGRMNSKKPPRVQEIDVSDGYDDKEDGRSSTEEAENMIKLAQYYIGKEEFDLARNQLENVLIKDPVNKLALSLLENVIRKRKELEKKEEEREDEKLDRVVSTLKDSLPRQKEIIKETTKETTVTDKPSNFDDEIKARNKKAEKFFTEGMKDYESADYAGAIKNFEKTLDLNTDNPLAYSMLGASYYADDSTSRNNIKKAIDSSKKALSLDSTLSLPHYTLAQVYDQQDLISSAMSEYKKALELDPNNGMAYYKLGVIQYLRRNYREAQVSFTKASEILVDFPQAYYNLGLTAQKLGKTRIATSAYARAIEVKPDYTKAIINLGLLYYENNFFDLVFTSGVLIHLAPDDINGALKEIYRSSKRYIYGYEYFAEKYTEIVYRGKKRALWKTNFTQLYLKTFNDLKIVKEKKYTYQSNKNLIDISFLLEKKQEIVY</sequence>
<dbReference type="Pfam" id="PF13414">
    <property type="entry name" value="TPR_11"/>
    <property type="match status" value="1"/>
</dbReference>